<evidence type="ECO:0000313" key="2">
    <source>
        <dbReference type="EMBL" id="RDI57191.1"/>
    </source>
</evidence>
<dbReference type="InterPro" id="IPR025489">
    <property type="entry name" value="DUF4381"/>
</dbReference>
<dbReference type="OrthoDB" id="283083at2"/>
<dbReference type="AlphaFoldDB" id="A0A370HH96"/>
<dbReference type="Pfam" id="PF14316">
    <property type="entry name" value="DUF4381"/>
    <property type="match status" value="1"/>
</dbReference>
<gene>
    <name evidence="2" type="ORF">DES45_107108</name>
</gene>
<comment type="caution">
    <text evidence="2">The sequence shown here is derived from an EMBL/GenBank/DDBJ whole genome shotgun (WGS) entry which is preliminary data.</text>
</comment>
<keyword evidence="3" id="KW-1185">Reference proteome</keyword>
<organism evidence="2 3">
    <name type="scientific">Microvirga subterranea</name>
    <dbReference type="NCBI Taxonomy" id="186651"/>
    <lineage>
        <taxon>Bacteria</taxon>
        <taxon>Pseudomonadati</taxon>
        <taxon>Pseudomonadota</taxon>
        <taxon>Alphaproteobacteria</taxon>
        <taxon>Hyphomicrobiales</taxon>
        <taxon>Methylobacteriaceae</taxon>
        <taxon>Microvirga</taxon>
    </lineage>
</organism>
<accession>A0A370HH96</accession>
<feature type="transmembrane region" description="Helical" evidence="1">
    <location>
        <begin position="28"/>
        <end position="48"/>
    </location>
</feature>
<evidence type="ECO:0000313" key="3">
    <source>
        <dbReference type="Proteomes" id="UP000254925"/>
    </source>
</evidence>
<dbReference type="Proteomes" id="UP000254925">
    <property type="component" value="Unassembled WGS sequence"/>
</dbReference>
<dbReference type="EMBL" id="QQBB01000007">
    <property type="protein sequence ID" value="RDI57191.1"/>
    <property type="molecule type" value="Genomic_DNA"/>
</dbReference>
<proteinExistence type="predicted"/>
<keyword evidence="1" id="KW-0472">Membrane</keyword>
<evidence type="ECO:0000256" key="1">
    <source>
        <dbReference type="SAM" id="Phobius"/>
    </source>
</evidence>
<sequence length="154" mass="16526">MSGDPADLANLRDIVLPESAPWWPLAPGAWIVLAGLLAALLVASIHAYRRHKANAYRREAVRELAALTDMRGVLPILKRAAITAYGREQVASLSGTAFLDFLDRTGGTTAFTAGPARLLPDLTFASRGTIPATDLTTAVADAGRWLRIHRAREG</sequence>
<keyword evidence="1" id="KW-0812">Transmembrane</keyword>
<name>A0A370HH96_9HYPH</name>
<protein>
    <submittedName>
        <fullName evidence="2">Uncharacterized protein DUF4381</fullName>
    </submittedName>
</protein>
<keyword evidence="1" id="KW-1133">Transmembrane helix</keyword>
<reference evidence="2 3" key="1">
    <citation type="submission" date="2018-07" db="EMBL/GenBank/DDBJ databases">
        <title>Genomic Encyclopedia of Type Strains, Phase IV (KMG-IV): sequencing the most valuable type-strain genomes for metagenomic binning, comparative biology and taxonomic classification.</title>
        <authorList>
            <person name="Goeker M."/>
        </authorList>
    </citation>
    <scope>NUCLEOTIDE SEQUENCE [LARGE SCALE GENOMIC DNA]</scope>
    <source>
        <strain evidence="2 3">DSM 14364</strain>
    </source>
</reference>
<dbReference type="RefSeq" id="WP_114771424.1">
    <property type="nucleotide sequence ID" value="NZ_QQBB01000007.1"/>
</dbReference>